<dbReference type="Proteomes" id="UP001152797">
    <property type="component" value="Unassembled WGS sequence"/>
</dbReference>
<sequence length="351" mass="39791">MYFVAGKDYEGSLLLKSLGAAQIRLALLDGDAVVASHTWHLDVGWSSLDFKLTANTSSHCALVQRGEHISCMDTKEVPKNCYLCSGGFQIMVQGEVLLDQAFLQPGPWGRFRNLPVRRDVVEAIQRSGWQTLRLGGSMCNAAGYRWKRFRGHQRQPYKGWWHPIASSSFRIFETLELCEAAEVQCVITLSNEESPKDMADFLEYCFASKETTWGFQRMRDGRQKPYQMFTLEIGNEQKLEMLLVQQVQAIAAAMQQRAEQLQLPMPRLVVGQNIARQLNFEGQGRRVTSAMLEVLKAFSSAWDAHIGGDAFEDVEDFKQLLNVSSSFFQQFGQTKMVVLEENGFTHDLKRA</sequence>
<dbReference type="Pfam" id="PF22848">
    <property type="entry name" value="ASD1_dom"/>
    <property type="match status" value="1"/>
</dbReference>
<dbReference type="InterPro" id="IPR051563">
    <property type="entry name" value="Glycosyl_Hydrolase_51"/>
</dbReference>
<dbReference type="GO" id="GO:0046556">
    <property type="term" value="F:alpha-L-arabinofuranosidase activity"/>
    <property type="evidence" value="ECO:0007669"/>
    <property type="project" value="TreeGrafter"/>
</dbReference>
<evidence type="ECO:0000313" key="2">
    <source>
        <dbReference type="EMBL" id="CAI3988259.1"/>
    </source>
</evidence>
<reference evidence="3" key="2">
    <citation type="submission" date="2024-04" db="EMBL/GenBank/DDBJ databases">
        <authorList>
            <person name="Chen Y."/>
            <person name="Shah S."/>
            <person name="Dougan E. K."/>
            <person name="Thang M."/>
            <person name="Chan C."/>
        </authorList>
    </citation>
    <scope>NUCLEOTIDE SEQUENCE [LARGE SCALE GENOMIC DNA]</scope>
</reference>
<dbReference type="EMBL" id="CAMXCT020001247">
    <property type="protein sequence ID" value="CAL1141634.1"/>
    <property type="molecule type" value="Genomic_DNA"/>
</dbReference>
<dbReference type="AlphaFoldDB" id="A0A9P1CAZ0"/>
<reference evidence="2" key="1">
    <citation type="submission" date="2022-10" db="EMBL/GenBank/DDBJ databases">
        <authorList>
            <person name="Chen Y."/>
            <person name="Dougan E. K."/>
            <person name="Chan C."/>
            <person name="Rhodes N."/>
            <person name="Thang M."/>
        </authorList>
    </citation>
    <scope>NUCLEOTIDE SEQUENCE</scope>
</reference>
<keyword evidence="5" id="KW-1185">Reference proteome</keyword>
<evidence type="ECO:0000313" key="4">
    <source>
        <dbReference type="EMBL" id="CAL4775571.1"/>
    </source>
</evidence>
<dbReference type="EMBL" id="CAMXCT010001247">
    <property type="protein sequence ID" value="CAI3988259.1"/>
    <property type="molecule type" value="Genomic_DNA"/>
</dbReference>
<feature type="domain" description="Alpha-L-arabinofuranosidase 1 catalytic" evidence="1">
    <location>
        <begin position="132"/>
        <end position="263"/>
    </location>
</feature>
<dbReference type="PANTHER" id="PTHR31776:SF0">
    <property type="entry name" value="ALPHA-L-ARABINOFURANOSIDASE 1"/>
    <property type="match status" value="1"/>
</dbReference>
<organism evidence="2">
    <name type="scientific">Cladocopium goreaui</name>
    <dbReference type="NCBI Taxonomy" id="2562237"/>
    <lineage>
        <taxon>Eukaryota</taxon>
        <taxon>Sar</taxon>
        <taxon>Alveolata</taxon>
        <taxon>Dinophyceae</taxon>
        <taxon>Suessiales</taxon>
        <taxon>Symbiodiniaceae</taxon>
        <taxon>Cladocopium</taxon>
    </lineage>
</organism>
<name>A0A9P1CAZ0_9DINO</name>
<protein>
    <submittedName>
        <fullName evidence="4">Non-reducing end alpha-L-arabinofuranosidase</fullName>
    </submittedName>
</protein>
<evidence type="ECO:0000259" key="1">
    <source>
        <dbReference type="Pfam" id="PF22848"/>
    </source>
</evidence>
<accession>A0A9P1CAZ0</accession>
<dbReference type="Gene3D" id="3.20.20.80">
    <property type="entry name" value="Glycosidases"/>
    <property type="match status" value="1"/>
</dbReference>
<evidence type="ECO:0000313" key="5">
    <source>
        <dbReference type="Proteomes" id="UP001152797"/>
    </source>
</evidence>
<evidence type="ECO:0000313" key="3">
    <source>
        <dbReference type="EMBL" id="CAL1141634.1"/>
    </source>
</evidence>
<proteinExistence type="predicted"/>
<comment type="caution">
    <text evidence="2">The sequence shown here is derived from an EMBL/GenBank/DDBJ whole genome shotgun (WGS) entry which is preliminary data.</text>
</comment>
<dbReference type="InterPro" id="IPR055235">
    <property type="entry name" value="ASD1_cat"/>
</dbReference>
<dbReference type="PANTHER" id="PTHR31776">
    <property type="entry name" value="ALPHA-L-ARABINOFURANOSIDASE 1"/>
    <property type="match status" value="1"/>
</dbReference>
<dbReference type="EMBL" id="CAMXCT030001247">
    <property type="protein sequence ID" value="CAL4775571.1"/>
    <property type="molecule type" value="Genomic_DNA"/>
</dbReference>
<dbReference type="SUPFAM" id="SSF51445">
    <property type="entry name" value="(Trans)glycosidases"/>
    <property type="match status" value="1"/>
</dbReference>
<dbReference type="OrthoDB" id="406864at2759"/>
<dbReference type="InterPro" id="IPR017853">
    <property type="entry name" value="GH"/>
</dbReference>
<gene>
    <name evidence="2" type="ORF">C1SCF055_LOCUS15458</name>
</gene>